<feature type="transmembrane region" description="Helical" evidence="7">
    <location>
        <begin position="155"/>
        <end position="174"/>
    </location>
</feature>
<evidence type="ECO:0000313" key="8">
    <source>
        <dbReference type="EMBL" id="MBM7086415.1"/>
    </source>
</evidence>
<evidence type="ECO:0000256" key="7">
    <source>
        <dbReference type="SAM" id="Phobius"/>
    </source>
</evidence>
<keyword evidence="4 7" id="KW-1133">Transmembrane helix</keyword>
<evidence type="ECO:0000256" key="4">
    <source>
        <dbReference type="ARBA" id="ARBA00022989"/>
    </source>
</evidence>
<dbReference type="CDD" id="cd06580">
    <property type="entry name" value="TM_PBP1_transp_TpRbsC_like"/>
    <property type="match status" value="1"/>
</dbReference>
<dbReference type="InterPro" id="IPR001851">
    <property type="entry name" value="ABC_transp_permease"/>
</dbReference>
<dbReference type="Proteomes" id="UP000809587">
    <property type="component" value="Unassembled WGS sequence"/>
</dbReference>
<evidence type="ECO:0000256" key="2">
    <source>
        <dbReference type="ARBA" id="ARBA00022475"/>
    </source>
</evidence>
<evidence type="ECO:0000313" key="9">
    <source>
        <dbReference type="Proteomes" id="UP000809587"/>
    </source>
</evidence>
<keyword evidence="2" id="KW-1003">Cell membrane</keyword>
<evidence type="ECO:0000256" key="1">
    <source>
        <dbReference type="ARBA" id="ARBA00004651"/>
    </source>
</evidence>
<dbReference type="PANTHER" id="PTHR47089">
    <property type="entry name" value="ABC TRANSPORTER, PERMEASE PROTEIN"/>
    <property type="match status" value="1"/>
</dbReference>
<evidence type="ECO:0000256" key="6">
    <source>
        <dbReference type="SAM" id="MobiDB-lite"/>
    </source>
</evidence>
<feature type="region of interest" description="Disordered" evidence="6">
    <location>
        <begin position="370"/>
        <end position="462"/>
    </location>
</feature>
<protein>
    <submittedName>
        <fullName evidence="8">ABC transporter permease</fullName>
    </submittedName>
</protein>
<organism evidence="8 9">
    <name type="scientific">Micromonospora humidisoli</name>
    <dbReference type="NCBI Taxonomy" id="2807622"/>
    <lineage>
        <taxon>Bacteria</taxon>
        <taxon>Bacillati</taxon>
        <taxon>Actinomycetota</taxon>
        <taxon>Actinomycetes</taxon>
        <taxon>Micromonosporales</taxon>
        <taxon>Micromonosporaceae</taxon>
        <taxon>Micromonospora</taxon>
    </lineage>
</organism>
<dbReference type="Pfam" id="PF02653">
    <property type="entry name" value="BPD_transp_2"/>
    <property type="match status" value="1"/>
</dbReference>
<keyword evidence="5 7" id="KW-0472">Membrane</keyword>
<reference evidence="8 9" key="1">
    <citation type="submission" date="2021-02" db="EMBL/GenBank/DDBJ databases">
        <authorList>
            <person name="Lee D.-H."/>
        </authorList>
    </citation>
    <scope>NUCLEOTIDE SEQUENCE [LARGE SCALE GENOMIC DNA]</scope>
    <source>
        <strain evidence="8 9">MMS20-R2-29</strain>
    </source>
</reference>
<dbReference type="RefSeq" id="WP_204961596.1">
    <property type="nucleotide sequence ID" value="NZ_JAFEUO010000009.1"/>
</dbReference>
<comment type="subcellular location">
    <subcellularLocation>
        <location evidence="1">Cell membrane</location>
        <topology evidence="1">Multi-pass membrane protein</topology>
    </subcellularLocation>
</comment>
<dbReference type="EMBL" id="JAFEUO010000009">
    <property type="protein sequence ID" value="MBM7086415.1"/>
    <property type="molecule type" value="Genomic_DNA"/>
</dbReference>
<evidence type="ECO:0000256" key="5">
    <source>
        <dbReference type="ARBA" id="ARBA00023136"/>
    </source>
</evidence>
<proteinExistence type="predicted"/>
<feature type="transmembrane region" description="Helical" evidence="7">
    <location>
        <begin position="68"/>
        <end position="90"/>
    </location>
</feature>
<feature type="transmembrane region" description="Helical" evidence="7">
    <location>
        <begin position="254"/>
        <end position="281"/>
    </location>
</feature>
<feature type="transmembrane region" description="Helical" evidence="7">
    <location>
        <begin position="314"/>
        <end position="335"/>
    </location>
</feature>
<feature type="transmembrane region" description="Helical" evidence="7">
    <location>
        <begin position="22"/>
        <end position="48"/>
    </location>
</feature>
<feature type="transmembrane region" description="Helical" evidence="7">
    <location>
        <begin position="126"/>
        <end position="148"/>
    </location>
</feature>
<comment type="caution">
    <text evidence="8">The sequence shown here is derived from an EMBL/GenBank/DDBJ whole genome shotgun (WGS) entry which is preliminary data.</text>
</comment>
<sequence>MATLGIDGTGQRLLRRLNPGPGGWQVGLATVATIGVALGLSALLIAVTGGSPTASTKALYQGSMASPAAWSTSLLYVAPLLLVAVGACVSARSGFFNIGQEGQVLIGALAGAWVGLRLAVPGPLLLVLVLLASVVGAGVWAGLSALMYRFRGVNVVVSTMLMTFLAQQLISFAVNTPWLLQESRLGRGTLSPQSNPVPENARLTSLGEYPNLQLNGGLVLAVVVAVVLALVMARTRWGFRLKMVGLNPAAARHAGVRVGALGGIALAISGALAGLAGALLLTSPVGTNRLQPGMSLNIGWDGLLVALVARNNPLLAIPVAVLFGVLRAGGSFLAATGVPSFLVDVVKALLVLAFVAPPVVIGMLRRRRLADQPSTPTSTPTAPTAAAATPATPVATTPTAPVAAAASTDPASGSSPVDPVAGSDPAGSAASVPGPRAAASPPADPGDAGTAGTKDAMEGRLA</sequence>
<dbReference type="PANTHER" id="PTHR47089:SF1">
    <property type="entry name" value="GUANOSINE ABC TRANSPORTER PERMEASE PROTEIN NUPP"/>
    <property type="match status" value="1"/>
</dbReference>
<accession>A0ABS2JIU0</accession>
<keyword evidence="9" id="KW-1185">Reference proteome</keyword>
<name>A0ABS2JIU0_9ACTN</name>
<gene>
    <name evidence="8" type="ORF">JQN84_28185</name>
</gene>
<feature type="transmembrane region" description="Helical" evidence="7">
    <location>
        <begin position="293"/>
        <end position="309"/>
    </location>
</feature>
<feature type="transmembrane region" description="Helical" evidence="7">
    <location>
        <begin position="341"/>
        <end position="364"/>
    </location>
</feature>
<keyword evidence="3 7" id="KW-0812">Transmembrane</keyword>
<feature type="transmembrane region" description="Helical" evidence="7">
    <location>
        <begin position="212"/>
        <end position="233"/>
    </location>
</feature>
<evidence type="ECO:0000256" key="3">
    <source>
        <dbReference type="ARBA" id="ARBA00022692"/>
    </source>
</evidence>
<feature type="compositionally biased region" description="Low complexity" evidence="6">
    <location>
        <begin position="373"/>
        <end position="454"/>
    </location>
</feature>
<feature type="transmembrane region" description="Helical" evidence="7">
    <location>
        <begin position="102"/>
        <end position="120"/>
    </location>
</feature>